<evidence type="ECO:0000256" key="3">
    <source>
        <dbReference type="ARBA" id="ARBA00012448"/>
    </source>
</evidence>
<evidence type="ECO:0000256" key="7">
    <source>
        <dbReference type="ARBA" id="ARBA00022801"/>
    </source>
</evidence>
<dbReference type="InterPro" id="IPR018044">
    <property type="entry name" value="Peptidase_S11"/>
</dbReference>
<dbReference type="PANTHER" id="PTHR21581:SF33">
    <property type="entry name" value="D-ALANYL-D-ALANINE CARBOXYPEPTIDASE DACB"/>
    <property type="match status" value="1"/>
</dbReference>
<evidence type="ECO:0000256" key="13">
    <source>
        <dbReference type="PIRSR" id="PIRSR618044-2"/>
    </source>
</evidence>
<keyword evidence="8" id="KW-0133">Cell shape</keyword>
<keyword evidence="9" id="KW-0573">Peptidoglycan synthesis</keyword>
<name>A0A1S8LA94_9CLOT</name>
<keyword evidence="16" id="KW-1185">Reference proteome</keyword>
<evidence type="ECO:0000313" key="15">
    <source>
        <dbReference type="EMBL" id="URZ11112.1"/>
    </source>
</evidence>
<comment type="catalytic activity">
    <reaction evidence="11">
        <text>Preferential cleavage: (Ac)2-L-Lys-D-Ala-|-D-Ala. Also transpeptidation of peptidyl-alanyl moieties that are N-acyl substituents of D-alanine.</text>
        <dbReference type="EC" id="3.4.16.4"/>
    </reaction>
</comment>
<dbReference type="GO" id="GO:0006508">
    <property type="term" value="P:proteolysis"/>
    <property type="evidence" value="ECO:0007669"/>
    <property type="project" value="UniProtKB-KW"/>
</dbReference>
<proteinExistence type="inferred from homology"/>
<dbReference type="InterPro" id="IPR012338">
    <property type="entry name" value="Beta-lactam/transpept-like"/>
</dbReference>
<comment type="similarity">
    <text evidence="2 14">Belongs to the peptidase S11 family.</text>
</comment>
<comment type="pathway">
    <text evidence="1">Cell wall biogenesis; peptidoglycan biosynthesis.</text>
</comment>
<sequence>MRKLILCTFIVIFLFSNVSLNVHAAIPEPPKVSADGVVLMDGNSGQILYSKNMDASYPPASTTKIMTALLTLEHCKLDDKVKVSDNFTTKYLPLRDGNSIGITNGEEFTVRDLLYSLLMISANDAAVALAEHVSGSPEAFATLMNKKARELGCTDTTFKNPNGLYDKDHKTSAKDLALILRALSKYPEYQKISTTLNYEMAPTNKMNPEQTKKSRNFWNEDKLIYKSSKYYYDKCIGGKAGYTILSLHSFVSVANKDGRKLIVTLVHSKDKTFYDDSKALFEYGFNNFQQKKLFSKDSVVDNYFINGVKVPLLASDDYYYSIENGSQSVPKVVVDKNSLKKKSFAKGTQIMTAKVYIDKKQICTLKLNSGVSIKSNSSITSGQSFISYVGNHKEVIGFALCVLLLVLALLIFRIRAKQAKNNSSYF</sequence>
<dbReference type="Proteomes" id="UP000190951">
    <property type="component" value="Chromosome"/>
</dbReference>
<dbReference type="Pfam" id="PF07943">
    <property type="entry name" value="PBP5_C"/>
    <property type="match status" value="1"/>
</dbReference>
<dbReference type="EMBL" id="CP096983">
    <property type="protein sequence ID" value="URZ11112.1"/>
    <property type="molecule type" value="Genomic_DNA"/>
</dbReference>
<dbReference type="PRINTS" id="PR00725">
    <property type="entry name" value="DADACBPTASE1"/>
</dbReference>
<dbReference type="InterPro" id="IPR001967">
    <property type="entry name" value="Peptidase_S11_N"/>
</dbReference>
<dbReference type="GO" id="GO:0009002">
    <property type="term" value="F:serine-type D-Ala-D-Ala carboxypeptidase activity"/>
    <property type="evidence" value="ECO:0007669"/>
    <property type="project" value="UniProtKB-EC"/>
</dbReference>
<keyword evidence="5" id="KW-0645">Protease</keyword>
<feature type="binding site" evidence="13">
    <location>
        <position position="239"/>
    </location>
    <ligand>
        <name>substrate</name>
    </ligand>
</feature>
<keyword evidence="6" id="KW-0732">Signal</keyword>
<dbReference type="Gene3D" id="3.40.710.10">
    <property type="entry name" value="DD-peptidase/beta-lactamase superfamily"/>
    <property type="match status" value="1"/>
</dbReference>
<evidence type="ECO:0000256" key="14">
    <source>
        <dbReference type="RuleBase" id="RU004016"/>
    </source>
</evidence>
<dbReference type="AlphaFoldDB" id="A0A1S8LA94"/>
<accession>A0A1S8LA94</accession>
<dbReference type="KEGG" id="crw:CROST_018290"/>
<evidence type="ECO:0000256" key="11">
    <source>
        <dbReference type="ARBA" id="ARBA00034000"/>
    </source>
</evidence>
<evidence type="ECO:0000256" key="2">
    <source>
        <dbReference type="ARBA" id="ARBA00007164"/>
    </source>
</evidence>
<dbReference type="RefSeq" id="WP_077833444.1">
    <property type="nucleotide sequence ID" value="NZ_CP096983.1"/>
</dbReference>
<evidence type="ECO:0000256" key="1">
    <source>
        <dbReference type="ARBA" id="ARBA00004752"/>
    </source>
</evidence>
<evidence type="ECO:0000313" key="16">
    <source>
        <dbReference type="Proteomes" id="UP000190951"/>
    </source>
</evidence>
<dbReference type="GO" id="GO:0071555">
    <property type="term" value="P:cell wall organization"/>
    <property type="evidence" value="ECO:0007669"/>
    <property type="project" value="UniProtKB-KW"/>
</dbReference>
<dbReference type="GO" id="GO:0009252">
    <property type="term" value="P:peptidoglycan biosynthetic process"/>
    <property type="evidence" value="ECO:0007669"/>
    <property type="project" value="UniProtKB-UniPathway"/>
</dbReference>
<keyword evidence="10" id="KW-0961">Cell wall biogenesis/degradation</keyword>
<evidence type="ECO:0000256" key="6">
    <source>
        <dbReference type="ARBA" id="ARBA00022729"/>
    </source>
</evidence>
<keyword evidence="4" id="KW-0121">Carboxypeptidase</keyword>
<evidence type="ECO:0000256" key="10">
    <source>
        <dbReference type="ARBA" id="ARBA00023316"/>
    </source>
</evidence>
<reference evidence="15 16" key="1">
    <citation type="submission" date="2022-04" db="EMBL/GenBank/DDBJ databases">
        <title>Genome sequence of C. roseum typestrain.</title>
        <authorList>
            <person name="Poehlein A."/>
            <person name="Schoch T."/>
            <person name="Duerre P."/>
            <person name="Daniel R."/>
        </authorList>
    </citation>
    <scope>NUCLEOTIDE SEQUENCE [LARGE SCALE GENOMIC DNA]</scope>
    <source>
        <strain evidence="15 16">DSM 7320</strain>
    </source>
</reference>
<dbReference type="SUPFAM" id="SSF56601">
    <property type="entry name" value="beta-lactamase/transpeptidase-like"/>
    <property type="match status" value="1"/>
</dbReference>
<dbReference type="SMART" id="SM00936">
    <property type="entry name" value="PBP5_C"/>
    <property type="match status" value="1"/>
</dbReference>
<dbReference type="STRING" id="84029.CROST_14770"/>
<feature type="active site" evidence="12">
    <location>
        <position position="121"/>
    </location>
</feature>
<evidence type="ECO:0000256" key="8">
    <source>
        <dbReference type="ARBA" id="ARBA00022960"/>
    </source>
</evidence>
<dbReference type="GO" id="GO:0008360">
    <property type="term" value="P:regulation of cell shape"/>
    <property type="evidence" value="ECO:0007669"/>
    <property type="project" value="UniProtKB-KW"/>
</dbReference>
<dbReference type="InterPro" id="IPR012907">
    <property type="entry name" value="Peptidase_S11_C"/>
</dbReference>
<keyword evidence="7" id="KW-0378">Hydrolase</keyword>
<evidence type="ECO:0000256" key="5">
    <source>
        <dbReference type="ARBA" id="ARBA00022670"/>
    </source>
</evidence>
<feature type="active site" description="Acyl-ester intermediate" evidence="12">
    <location>
        <position position="64"/>
    </location>
</feature>
<evidence type="ECO:0000256" key="4">
    <source>
        <dbReference type="ARBA" id="ARBA00022645"/>
    </source>
</evidence>
<evidence type="ECO:0000256" key="9">
    <source>
        <dbReference type="ARBA" id="ARBA00022984"/>
    </source>
</evidence>
<dbReference type="Pfam" id="PF00768">
    <property type="entry name" value="Peptidase_S11"/>
    <property type="match status" value="1"/>
</dbReference>
<dbReference type="EC" id="3.4.16.4" evidence="3"/>
<gene>
    <name evidence="15" type="ORF">CROST_018290</name>
</gene>
<evidence type="ECO:0000256" key="12">
    <source>
        <dbReference type="PIRSR" id="PIRSR618044-1"/>
    </source>
</evidence>
<feature type="active site" description="Acyl-ester intermediate" evidence="12">
    <location>
        <position position="61"/>
    </location>
</feature>
<protein>
    <recommendedName>
        <fullName evidence="3">serine-type D-Ala-D-Ala carboxypeptidase</fullName>
        <ecNumber evidence="3">3.4.16.4</ecNumber>
    </recommendedName>
</protein>
<dbReference type="PANTHER" id="PTHR21581">
    <property type="entry name" value="D-ALANYL-D-ALANINE CARBOXYPEPTIDASE"/>
    <property type="match status" value="1"/>
</dbReference>
<organism evidence="15 16">
    <name type="scientific">Clostridium felsineum</name>
    <dbReference type="NCBI Taxonomy" id="36839"/>
    <lineage>
        <taxon>Bacteria</taxon>
        <taxon>Bacillati</taxon>
        <taxon>Bacillota</taxon>
        <taxon>Clostridia</taxon>
        <taxon>Eubacteriales</taxon>
        <taxon>Clostridiaceae</taxon>
        <taxon>Clostridium</taxon>
    </lineage>
</organism>